<evidence type="ECO:0008006" key="3">
    <source>
        <dbReference type="Google" id="ProtNLM"/>
    </source>
</evidence>
<name>A0A1C2HXB9_ACITH</name>
<keyword evidence="2" id="KW-1185">Reference proteome</keyword>
<comment type="caution">
    <text evidence="1">The sequence shown here is derived from an EMBL/GenBank/DDBJ whole genome shotgun (WGS) entry which is preliminary data.</text>
</comment>
<evidence type="ECO:0000313" key="1">
    <source>
        <dbReference type="EMBL" id="OCX68392.1"/>
    </source>
</evidence>
<evidence type="ECO:0000313" key="2">
    <source>
        <dbReference type="Proteomes" id="UP000095008"/>
    </source>
</evidence>
<organism evidence="1 2">
    <name type="scientific">Acidithiobacillus thiooxidans</name>
    <name type="common">Thiobacillus thiooxidans</name>
    <dbReference type="NCBI Taxonomy" id="930"/>
    <lineage>
        <taxon>Bacteria</taxon>
        <taxon>Pseudomonadati</taxon>
        <taxon>Pseudomonadota</taxon>
        <taxon>Acidithiobacillia</taxon>
        <taxon>Acidithiobacillales</taxon>
        <taxon>Acidithiobacillaceae</taxon>
        <taxon>Acidithiobacillus</taxon>
    </lineage>
</organism>
<dbReference type="Proteomes" id="UP000095008">
    <property type="component" value="Unassembled WGS sequence"/>
</dbReference>
<sequence>MGITDTGLLGAHEIRVQESIQYLQGKGRLPERILGIDDAEHCHLALWLNQLPDRAALPVDVDQLHHRLHQLLRDHVGPPGSPQARQLAQELLETNAQLMDVLHRFLGHPHVR</sequence>
<dbReference type="EMBL" id="LWRY01000268">
    <property type="protein sequence ID" value="OCX68392.1"/>
    <property type="molecule type" value="Genomic_DNA"/>
</dbReference>
<accession>A0A1C2HXB9</accession>
<reference evidence="1" key="1">
    <citation type="journal article" date="2016" name="Int. J. Mol. Sci.">
        <title>Comparative genomics of the extreme acidophile Acidithiobacillus thiooxidans reveals intraspecific divergence and niche adaptation.</title>
        <authorList>
            <person name="Zhang X."/>
            <person name="Feng X."/>
            <person name="Tao J."/>
            <person name="Ma L."/>
            <person name="Xiao Y."/>
            <person name="Liang Y."/>
            <person name="Liu X."/>
            <person name="Yin H."/>
        </authorList>
    </citation>
    <scope>NUCLEOTIDE SEQUENCE [LARGE SCALE GENOMIC DNA]</scope>
    <source>
        <strain evidence="1">DXS-W</strain>
    </source>
</reference>
<gene>
    <name evidence="1" type="ORF">A6M23_18280</name>
</gene>
<dbReference type="AlphaFoldDB" id="A0A1C2HXB9"/>
<proteinExistence type="predicted"/>
<protein>
    <recommendedName>
        <fullName evidence="3">Chemoreceptor zinc-binding domain-containing protein</fullName>
    </recommendedName>
</protein>